<proteinExistence type="predicted"/>
<evidence type="ECO:0000313" key="2">
    <source>
        <dbReference type="Proteomes" id="UP000095455"/>
    </source>
</evidence>
<sequence length="181" mass="20710">MENELSILISWLISFIGIGVTALLGINIWTSLSIDKRIEVIVKKEVESLKEQNVELRDQLKNYSLAISERSVGDEYMRMGITGDAIFNYLNSLEYSIVAQDKSLISENLDSCLSIIKEFPAIAHCETTMENLENIKEILMQIHDERSYELYSYFVSSSKNENDLSLQESLSKEKNEEGNIR</sequence>
<name>A0A8D9L2P0_PARDI</name>
<accession>A0A8D9L2P0</accession>
<reference evidence="1 2" key="1">
    <citation type="submission" date="2015-09" db="EMBL/GenBank/DDBJ databases">
        <authorList>
            <consortium name="Pathogen Informatics"/>
        </authorList>
    </citation>
    <scope>NUCLEOTIDE SEQUENCE [LARGE SCALE GENOMIC DNA]</scope>
    <source>
        <strain evidence="1 2">2789STDY5608822</strain>
    </source>
</reference>
<dbReference type="Proteomes" id="UP000095455">
    <property type="component" value="Unassembled WGS sequence"/>
</dbReference>
<comment type="caution">
    <text evidence="1">The sequence shown here is derived from an EMBL/GenBank/DDBJ whole genome shotgun (WGS) entry which is preliminary data.</text>
</comment>
<evidence type="ECO:0000313" key="1">
    <source>
        <dbReference type="EMBL" id="CUN54640.1"/>
    </source>
</evidence>
<dbReference type="RefSeq" id="WP_057316508.1">
    <property type="nucleotide sequence ID" value="NZ_CYYK01000002.1"/>
</dbReference>
<protein>
    <submittedName>
        <fullName evidence="1">Uncharacterized protein</fullName>
    </submittedName>
</protein>
<gene>
    <name evidence="1" type="ORF">ERS852380_00553</name>
</gene>
<dbReference type="AlphaFoldDB" id="A0A8D9L2P0"/>
<organism evidence="1 2">
    <name type="scientific">Parabacteroides distasonis</name>
    <dbReference type="NCBI Taxonomy" id="823"/>
    <lineage>
        <taxon>Bacteria</taxon>
        <taxon>Pseudomonadati</taxon>
        <taxon>Bacteroidota</taxon>
        <taxon>Bacteroidia</taxon>
        <taxon>Bacteroidales</taxon>
        <taxon>Tannerellaceae</taxon>
        <taxon>Parabacteroides</taxon>
    </lineage>
</organism>
<dbReference type="EMBL" id="CYYK01000002">
    <property type="protein sequence ID" value="CUN54640.1"/>
    <property type="molecule type" value="Genomic_DNA"/>
</dbReference>